<gene>
    <name evidence="3" type="ORF">A2196_03270</name>
</gene>
<dbReference type="CDD" id="cd03801">
    <property type="entry name" value="GT4_PimA-like"/>
    <property type="match status" value="1"/>
</dbReference>
<feature type="domain" description="Glycosyltransferase subfamily 4-like N-terminal" evidence="2">
    <location>
        <begin position="26"/>
        <end position="186"/>
    </location>
</feature>
<dbReference type="Proteomes" id="UP000176751">
    <property type="component" value="Unassembled WGS sequence"/>
</dbReference>
<dbReference type="Pfam" id="PF00534">
    <property type="entry name" value="Glycos_transf_1"/>
    <property type="match status" value="1"/>
</dbReference>
<dbReference type="PANTHER" id="PTHR45947">
    <property type="entry name" value="SULFOQUINOVOSYL TRANSFERASE SQD2"/>
    <property type="match status" value="1"/>
</dbReference>
<comment type="caution">
    <text evidence="3">The sequence shown here is derived from an EMBL/GenBank/DDBJ whole genome shotgun (WGS) entry which is preliminary data.</text>
</comment>
<proteinExistence type="predicted"/>
<evidence type="ECO:0000313" key="3">
    <source>
        <dbReference type="EMBL" id="OGE01491.1"/>
    </source>
</evidence>
<dbReference type="EMBL" id="MFCA01000026">
    <property type="protein sequence ID" value="OGE01491.1"/>
    <property type="molecule type" value="Genomic_DNA"/>
</dbReference>
<evidence type="ECO:0000259" key="1">
    <source>
        <dbReference type="Pfam" id="PF00534"/>
    </source>
</evidence>
<dbReference type="GO" id="GO:0016758">
    <property type="term" value="F:hexosyltransferase activity"/>
    <property type="evidence" value="ECO:0007669"/>
    <property type="project" value="TreeGrafter"/>
</dbReference>
<dbReference type="PANTHER" id="PTHR45947:SF3">
    <property type="entry name" value="SULFOQUINOVOSYL TRANSFERASE SQD2"/>
    <property type="match status" value="1"/>
</dbReference>
<dbReference type="AlphaFoldDB" id="A0A1F5HBI9"/>
<feature type="domain" description="Glycosyl transferase family 1" evidence="1">
    <location>
        <begin position="194"/>
        <end position="356"/>
    </location>
</feature>
<dbReference type="STRING" id="1797737.A2196_03270"/>
<dbReference type="Pfam" id="PF13439">
    <property type="entry name" value="Glyco_transf_4"/>
    <property type="match status" value="1"/>
</dbReference>
<dbReference type="InterPro" id="IPR001296">
    <property type="entry name" value="Glyco_trans_1"/>
</dbReference>
<name>A0A1F5HBI9_9BACT</name>
<reference evidence="3 4" key="1">
    <citation type="journal article" date="2016" name="Nat. Commun.">
        <title>Thousands of microbial genomes shed light on interconnected biogeochemical processes in an aquifer system.</title>
        <authorList>
            <person name="Anantharaman K."/>
            <person name="Brown C.T."/>
            <person name="Hug L.A."/>
            <person name="Sharon I."/>
            <person name="Castelle C.J."/>
            <person name="Probst A.J."/>
            <person name="Thomas B.C."/>
            <person name="Singh A."/>
            <person name="Wilkins M.J."/>
            <person name="Karaoz U."/>
            <person name="Brodie E.L."/>
            <person name="Williams K.H."/>
            <person name="Hubbard S.S."/>
            <person name="Banfield J.F."/>
        </authorList>
    </citation>
    <scope>NUCLEOTIDE SEQUENCE [LARGE SCALE GENOMIC DNA]</scope>
</reference>
<dbReference type="SUPFAM" id="SSF53756">
    <property type="entry name" value="UDP-Glycosyltransferase/glycogen phosphorylase"/>
    <property type="match status" value="1"/>
</dbReference>
<protein>
    <recommendedName>
        <fullName evidence="5">Glycosyl transferase family 1 domain-containing protein</fullName>
    </recommendedName>
</protein>
<evidence type="ECO:0000259" key="2">
    <source>
        <dbReference type="Pfam" id="PF13439"/>
    </source>
</evidence>
<dbReference type="InterPro" id="IPR028098">
    <property type="entry name" value="Glyco_trans_4-like_N"/>
</dbReference>
<dbReference type="Gene3D" id="3.40.50.2000">
    <property type="entry name" value="Glycogen Phosphorylase B"/>
    <property type="match status" value="2"/>
</dbReference>
<sequence length="386" mass="43696">MPERLQTIDPDHMNIGFLSSYAMTEGGVQDHIRNLAVNFEREGHHVYIFAPSFDEAPTDEGVIHLGKARQRQLEGTSANVALAFENRSKIRAIRRKYPLDIALLNDPQVSPPNLQYLWGSEAALNVVTFHVVKERVLPYTPFVALAFAFRNKIDLRIAVSSASYQVVRKFFPGKYKIIPNGVDTERFNPSVPKIERFQDGALNILFVGRLEKRKGVNYLLDAYARVKNQLENSRLIIVGDGTERKNLQTQVVTQGIRDVHFEGRIPDDMRPFYYASADIFCSPAMYGESFGIVLLEAMASGVPIIAGDNCGYSSLIREGENGFCIDSTQTDEFVNYLLILAQHPHLRGQMGENGRKLARTYDWKYIAPTHLRVYREKLREKGAILV</sequence>
<accession>A0A1F5HBI9</accession>
<dbReference type="InterPro" id="IPR050194">
    <property type="entry name" value="Glycosyltransferase_grp1"/>
</dbReference>
<evidence type="ECO:0000313" key="4">
    <source>
        <dbReference type="Proteomes" id="UP000176751"/>
    </source>
</evidence>
<organism evidence="3 4">
    <name type="scientific">Candidatus Curtissbacteria bacterium RIFOXYA1_FULL_41_14</name>
    <dbReference type="NCBI Taxonomy" id="1797737"/>
    <lineage>
        <taxon>Bacteria</taxon>
        <taxon>Candidatus Curtissiibacteriota</taxon>
    </lineage>
</organism>
<evidence type="ECO:0008006" key="5">
    <source>
        <dbReference type="Google" id="ProtNLM"/>
    </source>
</evidence>